<dbReference type="EMBL" id="JAZHXI010000018">
    <property type="protein sequence ID" value="KAL2061505.1"/>
    <property type="molecule type" value="Genomic_DNA"/>
</dbReference>
<evidence type="ECO:0000313" key="2">
    <source>
        <dbReference type="EMBL" id="KAL2061505.1"/>
    </source>
</evidence>
<accession>A0ABR4BV35</accession>
<reference evidence="2 3" key="1">
    <citation type="journal article" date="2024" name="Commun. Biol.">
        <title>Comparative genomic analysis of thermophilic fungi reveals convergent evolutionary adaptations and gene losses.</title>
        <authorList>
            <person name="Steindorff A.S."/>
            <person name="Aguilar-Pontes M.V."/>
            <person name="Robinson A.J."/>
            <person name="Andreopoulos B."/>
            <person name="LaButti K."/>
            <person name="Kuo A."/>
            <person name="Mondo S."/>
            <person name="Riley R."/>
            <person name="Otillar R."/>
            <person name="Haridas S."/>
            <person name="Lipzen A."/>
            <person name="Grimwood J."/>
            <person name="Schmutz J."/>
            <person name="Clum A."/>
            <person name="Reid I.D."/>
            <person name="Moisan M.C."/>
            <person name="Butler G."/>
            <person name="Nguyen T.T.M."/>
            <person name="Dewar K."/>
            <person name="Conant G."/>
            <person name="Drula E."/>
            <person name="Henrissat B."/>
            <person name="Hansel C."/>
            <person name="Singer S."/>
            <person name="Hutchinson M.I."/>
            <person name="de Vries R.P."/>
            <person name="Natvig D.O."/>
            <person name="Powell A.J."/>
            <person name="Tsang A."/>
            <person name="Grigoriev I.V."/>
        </authorList>
    </citation>
    <scope>NUCLEOTIDE SEQUENCE [LARGE SCALE GENOMIC DNA]</scope>
    <source>
        <strain evidence="2 3">CBS 494.80</strain>
    </source>
</reference>
<name>A0ABR4BV35_9HELO</name>
<proteinExistence type="predicted"/>
<sequence>MKHSTTFTDERLFGSKLDDGMAFMRGSRQRLNSTRRVELQARKLRKQICPSKRGTHCCEEPSSVRDDKAKSAEQPPGCEEHQGHSQRGKTRRTHLYATGDLDVKYMITGPKARPNLSTTWYADCTLVLWTSVFARAVELFTVVTASDIRILALLVLVTPCSDQSATPTQLAESCSHSVTRTIGIKRRNEPKPPVQNIT</sequence>
<dbReference type="Proteomes" id="UP001595075">
    <property type="component" value="Unassembled WGS sequence"/>
</dbReference>
<evidence type="ECO:0000313" key="3">
    <source>
        <dbReference type="Proteomes" id="UP001595075"/>
    </source>
</evidence>
<feature type="compositionally biased region" description="Basic and acidic residues" evidence="1">
    <location>
        <begin position="56"/>
        <end position="71"/>
    </location>
</feature>
<evidence type="ECO:0000256" key="1">
    <source>
        <dbReference type="SAM" id="MobiDB-lite"/>
    </source>
</evidence>
<gene>
    <name evidence="2" type="ORF">VTL71DRAFT_6882</name>
</gene>
<comment type="caution">
    <text evidence="2">The sequence shown here is derived from an EMBL/GenBank/DDBJ whole genome shotgun (WGS) entry which is preliminary data.</text>
</comment>
<keyword evidence="3" id="KW-1185">Reference proteome</keyword>
<protein>
    <submittedName>
        <fullName evidence="2">Uncharacterized protein</fullName>
    </submittedName>
</protein>
<organism evidence="2 3">
    <name type="scientific">Oculimacula yallundae</name>
    <dbReference type="NCBI Taxonomy" id="86028"/>
    <lineage>
        <taxon>Eukaryota</taxon>
        <taxon>Fungi</taxon>
        <taxon>Dikarya</taxon>
        <taxon>Ascomycota</taxon>
        <taxon>Pezizomycotina</taxon>
        <taxon>Leotiomycetes</taxon>
        <taxon>Helotiales</taxon>
        <taxon>Ploettnerulaceae</taxon>
        <taxon>Oculimacula</taxon>
    </lineage>
</organism>
<feature type="region of interest" description="Disordered" evidence="1">
    <location>
        <begin position="53"/>
        <end position="91"/>
    </location>
</feature>